<dbReference type="AlphaFoldDB" id="K1XJU5"/>
<organism evidence="2 3">
    <name type="scientific">Marssonina brunnea f. sp. multigermtubi (strain MB_m1)</name>
    <name type="common">Marssonina leaf spot fungus</name>
    <dbReference type="NCBI Taxonomy" id="1072389"/>
    <lineage>
        <taxon>Eukaryota</taxon>
        <taxon>Fungi</taxon>
        <taxon>Dikarya</taxon>
        <taxon>Ascomycota</taxon>
        <taxon>Pezizomycotina</taxon>
        <taxon>Leotiomycetes</taxon>
        <taxon>Helotiales</taxon>
        <taxon>Drepanopezizaceae</taxon>
        <taxon>Drepanopeziza</taxon>
    </lineage>
</organism>
<keyword evidence="3" id="KW-1185">Reference proteome</keyword>
<feature type="compositionally biased region" description="Low complexity" evidence="1">
    <location>
        <begin position="385"/>
        <end position="397"/>
    </location>
</feature>
<dbReference type="InParanoid" id="K1XJU5"/>
<evidence type="ECO:0000256" key="1">
    <source>
        <dbReference type="SAM" id="MobiDB-lite"/>
    </source>
</evidence>
<evidence type="ECO:0000313" key="2">
    <source>
        <dbReference type="EMBL" id="EKD12659.1"/>
    </source>
</evidence>
<dbReference type="KEGG" id="mbe:MBM_09228"/>
<protein>
    <submittedName>
        <fullName evidence="2">Uncharacterized protein</fullName>
    </submittedName>
</protein>
<gene>
    <name evidence="2" type="ORF">MBM_09228</name>
</gene>
<name>K1XJU5_MARBU</name>
<accession>K1XJU5</accession>
<proteinExistence type="predicted"/>
<dbReference type="HOGENOM" id="CLU_547547_0_0_1"/>
<feature type="region of interest" description="Disordered" evidence="1">
    <location>
        <begin position="201"/>
        <end position="293"/>
    </location>
</feature>
<dbReference type="EMBL" id="JH921455">
    <property type="protein sequence ID" value="EKD12659.1"/>
    <property type="molecule type" value="Genomic_DNA"/>
</dbReference>
<feature type="region of interest" description="Disordered" evidence="1">
    <location>
        <begin position="366"/>
        <end position="414"/>
    </location>
</feature>
<evidence type="ECO:0000313" key="3">
    <source>
        <dbReference type="Proteomes" id="UP000006753"/>
    </source>
</evidence>
<dbReference type="Proteomes" id="UP000006753">
    <property type="component" value="Unassembled WGS sequence"/>
</dbReference>
<sequence length="498" mass="54416">MSAKSGDSPEQFSCLFFQSHHRFFSRVGSRLDCPQARRLDHTTPIDFQEPWFFILAACAAKKWLIKKGCMRRLLRSAEPRTSFYGRRSSRDSLQPTGRINYDAPEKFISRAGETAMTTLFSQYCIAPRIFLPAKEGCPRLADACQQSGKNLPTARPARSSMQMAYLCLYLLTARKPDAAVGPKGDSFGRWTVELPRNHRNQVRLIPGHREAAKEAELSVTRDHTSKKDPSPKTAAPEREAARKTPSPSPSPSIHPASRPKHTRQTPPSRYPTRPPHTHTHTHTYTPHCLTNRPLASRARPAFARLHARRREIGPRPPLIAHRLSFASRLASAATTAPRCAAQSAMLQTVERPRRVRTKCEGAGLKAGARAAGGGRRGAGEDRGLGDAAGRGAAAAAGDSRRRVDGDEEGEGRGRGRRGALAHLLLGVRVVEADGDGWLAPAPALAAAALLVVGSTLDGWIARFELKVGDVPVCLARAVVNDLHPEGVDVLVRRARSHR</sequence>
<reference evidence="2 3" key="1">
    <citation type="journal article" date="2012" name="BMC Genomics">
        <title>Sequencing the genome of Marssonina brunnea reveals fungus-poplar co-evolution.</title>
        <authorList>
            <person name="Zhu S."/>
            <person name="Cao Y.-Z."/>
            <person name="Jiang C."/>
            <person name="Tan B.-Y."/>
            <person name="Wang Z."/>
            <person name="Feng S."/>
            <person name="Zhang L."/>
            <person name="Su X.-H."/>
            <person name="Brejova B."/>
            <person name="Vinar T."/>
            <person name="Xu M."/>
            <person name="Wang M.-X."/>
            <person name="Zhang S.-G."/>
            <person name="Huang M.-R."/>
            <person name="Wu R."/>
            <person name="Zhou Y."/>
        </authorList>
    </citation>
    <scope>NUCLEOTIDE SEQUENCE [LARGE SCALE GENOMIC DNA]</scope>
    <source>
        <strain evidence="2 3">MB_m1</strain>
    </source>
</reference>
<feature type="compositionally biased region" description="Basic and acidic residues" evidence="1">
    <location>
        <begin position="207"/>
        <end position="242"/>
    </location>
</feature>